<dbReference type="GO" id="GO:0006353">
    <property type="term" value="P:DNA-templated transcription termination"/>
    <property type="evidence" value="ECO:0007669"/>
    <property type="project" value="InterPro"/>
</dbReference>
<dbReference type="RefSeq" id="WP_163299684.1">
    <property type="nucleotide sequence ID" value="NZ_JAAGRR010000178.1"/>
</dbReference>
<evidence type="ECO:0000259" key="1">
    <source>
        <dbReference type="Pfam" id="PF07498"/>
    </source>
</evidence>
<reference evidence="2 3" key="1">
    <citation type="submission" date="2020-02" db="EMBL/GenBank/DDBJ databases">
        <title>Comparative genomics of sulfur disproportionating microorganisms.</title>
        <authorList>
            <person name="Ward L.M."/>
            <person name="Bertran E."/>
            <person name="Johnston D.T."/>
        </authorList>
    </citation>
    <scope>NUCLEOTIDE SEQUENCE [LARGE SCALE GENOMIC DNA]</scope>
    <source>
        <strain evidence="2 3">DSM 100025</strain>
    </source>
</reference>
<proteinExistence type="predicted"/>
<dbReference type="Pfam" id="PF07498">
    <property type="entry name" value="Rho_N"/>
    <property type="match status" value="1"/>
</dbReference>
<protein>
    <recommendedName>
        <fullName evidence="1">Rho termination factor-like N-terminal domain-containing protein</fullName>
    </recommendedName>
</protein>
<dbReference type="InterPro" id="IPR036269">
    <property type="entry name" value="Rho_N_sf"/>
</dbReference>
<dbReference type="EMBL" id="JAAGRR010000178">
    <property type="protein sequence ID" value="NDY43459.1"/>
    <property type="molecule type" value="Genomic_DNA"/>
</dbReference>
<dbReference type="AlphaFoldDB" id="A0A6N9TQK6"/>
<gene>
    <name evidence="2" type="ORF">G3N55_11475</name>
</gene>
<dbReference type="Gene3D" id="1.10.720.10">
    <property type="match status" value="1"/>
</dbReference>
<dbReference type="InterPro" id="IPR011112">
    <property type="entry name" value="Rho-like_N"/>
</dbReference>
<evidence type="ECO:0000313" key="2">
    <source>
        <dbReference type="EMBL" id="NDY43459.1"/>
    </source>
</evidence>
<dbReference type="Proteomes" id="UP000469346">
    <property type="component" value="Unassembled WGS sequence"/>
</dbReference>
<organism evidence="2 3">
    <name type="scientific">Dissulfurirhabdus thermomarina</name>
    <dbReference type="NCBI Taxonomy" id="1765737"/>
    <lineage>
        <taxon>Bacteria</taxon>
        <taxon>Deltaproteobacteria</taxon>
        <taxon>Dissulfurirhabdaceae</taxon>
        <taxon>Dissulfurirhabdus</taxon>
    </lineage>
</organism>
<accession>A0A6N9TQK6</accession>
<comment type="caution">
    <text evidence="2">The sequence shown here is derived from an EMBL/GenBank/DDBJ whole genome shotgun (WGS) entry which is preliminary data.</text>
</comment>
<name>A0A6N9TQK6_DISTH</name>
<evidence type="ECO:0000313" key="3">
    <source>
        <dbReference type="Proteomes" id="UP000469346"/>
    </source>
</evidence>
<feature type="domain" description="Rho termination factor-like N-terminal" evidence="1">
    <location>
        <begin position="1"/>
        <end position="30"/>
    </location>
</feature>
<keyword evidence="3" id="KW-1185">Reference proteome</keyword>
<dbReference type="SUPFAM" id="SSF68912">
    <property type="entry name" value="Rho N-terminal domain-like"/>
    <property type="match status" value="1"/>
</dbReference>
<sequence length="61" mass="7068">MKLAEIRNMAKALKVKNYSRRKKNDLIWAIQLAEGHTDCFLKIPGCGVMDCLWRPDCQRSC</sequence>